<proteinExistence type="predicted"/>
<dbReference type="Proteomes" id="UP000249819">
    <property type="component" value="Unassembled WGS sequence"/>
</dbReference>
<dbReference type="InterPro" id="IPR053842">
    <property type="entry name" value="NikA-like"/>
</dbReference>
<evidence type="ECO:0000313" key="2">
    <source>
        <dbReference type="EMBL" id="RAJ78956.1"/>
    </source>
</evidence>
<reference evidence="2 3" key="1">
    <citation type="submission" date="2018-06" db="EMBL/GenBank/DDBJ databases">
        <title>Genomic Encyclopedia of Archaeal and Bacterial Type Strains, Phase II (KMG-II): from individual species to whole genera.</title>
        <authorList>
            <person name="Goeker M."/>
        </authorList>
    </citation>
    <scope>NUCLEOTIDE SEQUENCE [LARGE SCALE GENOMIC DNA]</scope>
    <source>
        <strain evidence="2 3">DSM 29821</strain>
    </source>
</reference>
<dbReference type="RefSeq" id="WP_111593442.1">
    <property type="nucleotide sequence ID" value="NZ_QLMA01000006.1"/>
</dbReference>
<dbReference type="EMBL" id="QLMA01000006">
    <property type="protein sequence ID" value="RAJ78956.1"/>
    <property type="molecule type" value="Genomic_DNA"/>
</dbReference>
<protein>
    <submittedName>
        <fullName evidence="2">Mobilization protein MobC</fullName>
    </submittedName>
</protein>
<dbReference type="OrthoDB" id="3268254at2"/>
<dbReference type="AlphaFoldDB" id="A0A327VVL9"/>
<comment type="caution">
    <text evidence="2">The sequence shown here is derived from an EMBL/GenBank/DDBJ whole genome shotgun (WGS) entry which is preliminary data.</text>
</comment>
<accession>A0A327VVL9</accession>
<feature type="compositionally biased region" description="Basic residues" evidence="1">
    <location>
        <begin position="1"/>
        <end position="18"/>
    </location>
</feature>
<name>A0A327VVL9_9BACT</name>
<sequence>MEQVNQKKKGKGGRPIKPVKKEMRTGVRFTKAEYFIVKGKALKAGMRYTGYIRHMALFGAVIPRLNDEERTTLKMLIGIANNINQLSKQAHKEGLLNAMLFFENYRQQFDELINWFKRDK</sequence>
<dbReference type="Pfam" id="PF21983">
    <property type="entry name" value="NikA-like"/>
    <property type="match status" value="1"/>
</dbReference>
<organism evidence="2 3">
    <name type="scientific">Chitinophaga dinghuensis</name>
    <dbReference type="NCBI Taxonomy" id="1539050"/>
    <lineage>
        <taxon>Bacteria</taxon>
        <taxon>Pseudomonadati</taxon>
        <taxon>Bacteroidota</taxon>
        <taxon>Chitinophagia</taxon>
        <taxon>Chitinophagales</taxon>
        <taxon>Chitinophagaceae</taxon>
        <taxon>Chitinophaga</taxon>
    </lineage>
</organism>
<keyword evidence="3" id="KW-1185">Reference proteome</keyword>
<gene>
    <name evidence="2" type="ORF">CLV59_10616</name>
</gene>
<evidence type="ECO:0000256" key="1">
    <source>
        <dbReference type="SAM" id="MobiDB-lite"/>
    </source>
</evidence>
<evidence type="ECO:0000313" key="3">
    <source>
        <dbReference type="Proteomes" id="UP000249819"/>
    </source>
</evidence>
<feature type="region of interest" description="Disordered" evidence="1">
    <location>
        <begin position="1"/>
        <end position="20"/>
    </location>
</feature>